<dbReference type="Proteomes" id="UP001473424">
    <property type="component" value="Plasmid pSAP_1"/>
</dbReference>
<dbReference type="RefSeq" id="WP_353307265.1">
    <property type="nucleotide sequence ID" value="NZ_AP028956.1"/>
</dbReference>
<dbReference type="EMBL" id="AP028956">
    <property type="protein sequence ID" value="BET39629.1"/>
    <property type="molecule type" value="Genomic_DNA"/>
</dbReference>
<organism evidence="1 2">
    <name type="scientific">Spiroplasma ixodetis</name>
    <dbReference type="NCBI Taxonomy" id="2141"/>
    <lineage>
        <taxon>Bacteria</taxon>
        <taxon>Bacillati</taxon>
        <taxon>Mycoplasmatota</taxon>
        <taxon>Mollicutes</taxon>
        <taxon>Entomoplasmatales</taxon>
        <taxon>Spiroplasmataceae</taxon>
        <taxon>Spiroplasma</taxon>
    </lineage>
</organism>
<keyword evidence="2" id="KW-1185">Reference proteome</keyword>
<gene>
    <name evidence="1" type="ORF">SAP269_22180</name>
</gene>
<sequence>MKKLLTTITLSALVGTSASNLKPVFMNNVVNHGFKSNQLNKNLTMINSPFINDFQDLKNKKIQKVIIAPIGTIDIFRK</sequence>
<accession>A0ABN7BXH0</accession>
<geneLocation type="plasmid" evidence="1 2">
    <name>pSAP_1</name>
</geneLocation>
<evidence type="ECO:0000313" key="1">
    <source>
        <dbReference type="EMBL" id="BET39629.1"/>
    </source>
</evidence>
<evidence type="ECO:0000313" key="2">
    <source>
        <dbReference type="Proteomes" id="UP001473424"/>
    </source>
</evidence>
<keyword evidence="1" id="KW-0614">Plasmid</keyword>
<protein>
    <submittedName>
        <fullName evidence="1">Uncharacterized protein</fullName>
    </submittedName>
</protein>
<proteinExistence type="predicted"/>
<reference evidence="2" key="1">
    <citation type="journal article" date="2024" name="FEMS Microbiol. Lett.">
        <title>Genomic insights into Spiroplasma endosymbionts that induce male-killing and protective phenotypes in the pea aphid.</title>
        <authorList>
            <person name="Arai H."/>
            <person name="Legeai F."/>
            <person name="Kageyama D."/>
            <person name="Sugio A."/>
            <person name="Simon J.C."/>
        </authorList>
    </citation>
    <scope>NUCLEOTIDE SEQUENCE [LARGE SCALE GENOMIC DNA]</scope>
    <source>
        <strain evidence="2">sAp269</strain>
        <plasmid evidence="2">pSAP_1</plasmid>
    </source>
</reference>
<name>A0ABN7BXH0_9MOLU</name>